<dbReference type="AlphaFoldDB" id="A0AAV1BVR1"/>
<name>A0AAV1BVR1_OLDCO</name>
<reference evidence="1" key="1">
    <citation type="submission" date="2023-03" db="EMBL/GenBank/DDBJ databases">
        <authorList>
            <person name="Julca I."/>
        </authorList>
    </citation>
    <scope>NUCLEOTIDE SEQUENCE</scope>
</reference>
<sequence>MAHNSVTGKNRKEELLPEHVIGEVKNRIDVVLDICEAGGRMRHGWRRSLKKKSWTLELQSQVRSQVIDQGIKRSGPGNGIRRSEVAERLRWTTDEATAAEIRICSGEAAEATDEETATKVDDHSSRIERRTAARRTQLEAKINGRESRAVSEIVAAAAGMEKKIDGKRKLRPENRGGEAGIVAGEDGGEKKFAGGLNLIGCKIRKLKAQI</sequence>
<dbReference type="EMBL" id="OX459118">
    <property type="protein sequence ID" value="CAI9087409.1"/>
    <property type="molecule type" value="Genomic_DNA"/>
</dbReference>
<accession>A0AAV1BVR1</accession>
<dbReference type="Proteomes" id="UP001161247">
    <property type="component" value="Chromosome 1"/>
</dbReference>
<evidence type="ECO:0000313" key="2">
    <source>
        <dbReference type="Proteomes" id="UP001161247"/>
    </source>
</evidence>
<gene>
    <name evidence="1" type="ORF">OLC1_LOCUS253</name>
</gene>
<keyword evidence="2" id="KW-1185">Reference proteome</keyword>
<protein>
    <submittedName>
        <fullName evidence="1">OLC1v1021467C1</fullName>
    </submittedName>
</protein>
<proteinExistence type="predicted"/>
<organism evidence="1 2">
    <name type="scientific">Oldenlandia corymbosa var. corymbosa</name>
    <dbReference type="NCBI Taxonomy" id="529605"/>
    <lineage>
        <taxon>Eukaryota</taxon>
        <taxon>Viridiplantae</taxon>
        <taxon>Streptophyta</taxon>
        <taxon>Embryophyta</taxon>
        <taxon>Tracheophyta</taxon>
        <taxon>Spermatophyta</taxon>
        <taxon>Magnoliopsida</taxon>
        <taxon>eudicotyledons</taxon>
        <taxon>Gunneridae</taxon>
        <taxon>Pentapetalae</taxon>
        <taxon>asterids</taxon>
        <taxon>lamiids</taxon>
        <taxon>Gentianales</taxon>
        <taxon>Rubiaceae</taxon>
        <taxon>Rubioideae</taxon>
        <taxon>Spermacoceae</taxon>
        <taxon>Hedyotis-Oldenlandia complex</taxon>
        <taxon>Oldenlandia</taxon>
    </lineage>
</organism>
<evidence type="ECO:0000313" key="1">
    <source>
        <dbReference type="EMBL" id="CAI9087409.1"/>
    </source>
</evidence>